<reference evidence="2 3" key="1">
    <citation type="journal article" date="2016" name="Syst. Appl. Microbiol.">
        <title>Vibrio bivalvicida sp. nov., a novel larval pathogen for bivalve molluscs reared in a hatchery.</title>
        <authorList>
            <person name="Dubert J."/>
            <person name="Romalde J.L."/>
            <person name="Prado S."/>
            <person name="Barja J.L."/>
        </authorList>
    </citation>
    <scope>NUCLEOTIDE SEQUENCE [LARGE SCALE GENOMIC DNA]</scope>
    <source>
        <strain evidence="2 3">605</strain>
    </source>
</reference>
<protein>
    <submittedName>
        <fullName evidence="2">Glyoxalase</fullName>
    </submittedName>
</protein>
<sequence length="129" mass="14891">MKIEHIAIWTKQLEVLKEFYIKYFNATANEKYHNPSKEFSSYFLSFDSCCRLELMEMVGVPESKDDLYEQFTGLIHFAISLGNEQAVDELTARLVADGYERVDGPRHTGDGYYESCVFDPDGNRLELTV</sequence>
<dbReference type="PANTHER" id="PTHR36113:SF1">
    <property type="entry name" value="GLYOXALASE_BLEOMYCIN RESISTANCE PROTEIN_DIOXYGENASE"/>
    <property type="match status" value="1"/>
</dbReference>
<evidence type="ECO:0000259" key="1">
    <source>
        <dbReference type="PROSITE" id="PS51819"/>
    </source>
</evidence>
<dbReference type="PANTHER" id="PTHR36113">
    <property type="entry name" value="LYASE, PUTATIVE-RELATED-RELATED"/>
    <property type="match status" value="1"/>
</dbReference>
<dbReference type="PROSITE" id="PS51819">
    <property type="entry name" value="VOC"/>
    <property type="match status" value="1"/>
</dbReference>
<feature type="domain" description="VOC" evidence="1">
    <location>
        <begin position="2"/>
        <end position="129"/>
    </location>
</feature>
<accession>A0A177Y2C6</accession>
<organism evidence="2 3">
    <name type="scientific">Vibrio bivalvicida</name>
    <dbReference type="NCBI Taxonomy" id="1276888"/>
    <lineage>
        <taxon>Bacteria</taxon>
        <taxon>Pseudomonadati</taxon>
        <taxon>Pseudomonadota</taxon>
        <taxon>Gammaproteobacteria</taxon>
        <taxon>Vibrionales</taxon>
        <taxon>Vibrionaceae</taxon>
        <taxon>Vibrio</taxon>
        <taxon>Vibrio oreintalis group</taxon>
    </lineage>
</organism>
<dbReference type="SUPFAM" id="SSF54593">
    <property type="entry name" value="Glyoxalase/Bleomycin resistance protein/Dihydroxybiphenyl dioxygenase"/>
    <property type="match status" value="1"/>
</dbReference>
<name>A0A177Y2C6_9VIBR</name>
<dbReference type="InterPro" id="IPR037523">
    <property type="entry name" value="VOC_core"/>
</dbReference>
<dbReference type="EMBL" id="LLEI02000021">
    <property type="protein sequence ID" value="OAJ94957.1"/>
    <property type="molecule type" value="Genomic_DNA"/>
</dbReference>
<dbReference type="Gene3D" id="3.10.180.10">
    <property type="entry name" value="2,3-Dihydroxybiphenyl 1,2-Dioxygenase, domain 1"/>
    <property type="match status" value="1"/>
</dbReference>
<evidence type="ECO:0000313" key="3">
    <source>
        <dbReference type="Proteomes" id="UP000078406"/>
    </source>
</evidence>
<dbReference type="InterPro" id="IPR029068">
    <property type="entry name" value="Glyas_Bleomycin-R_OHBP_Dase"/>
</dbReference>
<evidence type="ECO:0000313" key="2">
    <source>
        <dbReference type="EMBL" id="OAJ94957.1"/>
    </source>
</evidence>
<dbReference type="InterPro" id="IPR004360">
    <property type="entry name" value="Glyas_Fos-R_dOase_dom"/>
</dbReference>
<dbReference type="RefSeq" id="WP_054961036.1">
    <property type="nucleotide sequence ID" value="NZ_LLEI02000021.1"/>
</dbReference>
<proteinExistence type="predicted"/>
<dbReference type="Proteomes" id="UP000078406">
    <property type="component" value="Unassembled WGS sequence"/>
</dbReference>
<comment type="caution">
    <text evidence="2">The sequence shown here is derived from an EMBL/GenBank/DDBJ whole genome shotgun (WGS) entry which is preliminary data.</text>
</comment>
<dbReference type="Pfam" id="PF00903">
    <property type="entry name" value="Glyoxalase"/>
    <property type="match status" value="1"/>
</dbReference>
<dbReference type="AlphaFoldDB" id="A0A177Y2C6"/>
<dbReference type="InterPro" id="IPR051332">
    <property type="entry name" value="Fosfomycin_Res_Enzymes"/>
</dbReference>
<gene>
    <name evidence="2" type="ORF">APB76_06645</name>
</gene>